<reference evidence="3 4" key="1">
    <citation type="submission" date="2023-03" db="EMBL/GenBank/DDBJ databases">
        <title>Draft assemblies of triclosan tolerant bacteria isolated from returned activated sludge.</title>
        <authorList>
            <person name="Van Hamelsveld S."/>
        </authorList>
    </citation>
    <scope>NUCLEOTIDE SEQUENCE [LARGE SCALE GENOMIC DNA]</scope>
    <source>
        <strain evidence="3 4">GW210010_S58</strain>
    </source>
</reference>
<name>A0ABT6AXZ2_9BURK</name>
<feature type="transmembrane region" description="Helical" evidence="1">
    <location>
        <begin position="37"/>
        <end position="55"/>
    </location>
</feature>
<proteinExistence type="predicted"/>
<protein>
    <recommendedName>
        <fullName evidence="2">Zinc-ribbon domain-containing protein</fullName>
    </recommendedName>
</protein>
<dbReference type="Proteomes" id="UP001216674">
    <property type="component" value="Unassembled WGS sequence"/>
</dbReference>
<accession>A0ABT6AXZ2</accession>
<evidence type="ECO:0000259" key="2">
    <source>
        <dbReference type="Pfam" id="PF13240"/>
    </source>
</evidence>
<keyword evidence="4" id="KW-1185">Reference proteome</keyword>
<sequence length="112" mass="12348">MTIVKCSECHADVSDKAAACPKCGNKISGAGKHSGKALLWVAGGLAALFVIGAIVQGERPEAKEEHKLRLALELCRKEQNDDLKSISERRLVRGACDRIRDEYIQKYNRNPE</sequence>
<evidence type="ECO:0000313" key="3">
    <source>
        <dbReference type="EMBL" id="MDF3837117.1"/>
    </source>
</evidence>
<dbReference type="InterPro" id="IPR026870">
    <property type="entry name" value="Zinc_ribbon_dom"/>
</dbReference>
<keyword evidence="1" id="KW-1133">Transmembrane helix</keyword>
<evidence type="ECO:0000256" key="1">
    <source>
        <dbReference type="SAM" id="Phobius"/>
    </source>
</evidence>
<feature type="domain" description="Zinc-ribbon" evidence="2">
    <location>
        <begin position="5"/>
        <end position="26"/>
    </location>
</feature>
<evidence type="ECO:0000313" key="4">
    <source>
        <dbReference type="Proteomes" id="UP001216674"/>
    </source>
</evidence>
<comment type="caution">
    <text evidence="3">The sequence shown here is derived from an EMBL/GenBank/DDBJ whole genome shotgun (WGS) entry which is preliminary data.</text>
</comment>
<keyword evidence="1" id="KW-0812">Transmembrane</keyword>
<gene>
    <name evidence="3" type="ORF">P3W85_29800</name>
</gene>
<dbReference type="EMBL" id="JARJLM010000484">
    <property type="protein sequence ID" value="MDF3837117.1"/>
    <property type="molecule type" value="Genomic_DNA"/>
</dbReference>
<dbReference type="Pfam" id="PF13240">
    <property type="entry name" value="Zn_Ribbon_1"/>
    <property type="match status" value="1"/>
</dbReference>
<organism evidence="3 4">
    <name type="scientific">Cupriavidus basilensis</name>
    <dbReference type="NCBI Taxonomy" id="68895"/>
    <lineage>
        <taxon>Bacteria</taxon>
        <taxon>Pseudomonadati</taxon>
        <taxon>Pseudomonadota</taxon>
        <taxon>Betaproteobacteria</taxon>
        <taxon>Burkholderiales</taxon>
        <taxon>Burkholderiaceae</taxon>
        <taxon>Cupriavidus</taxon>
    </lineage>
</organism>
<keyword evidence="1" id="KW-0472">Membrane</keyword>